<sequence length="146" mass="16082">MNLNRAMIIGNLTRDPEMRTTPNGQNVATFGVATNHTWTDSSGQRQEKAEFHNIVAWGKLAEICSQYLGKGRKVYIEGRLQTREWESQDGAKRNRTEIVAENMIMLDRAGAGSAPAMATQTATATARPVGTDTGGEEEIRVEDIPF</sequence>
<evidence type="ECO:0000256" key="4">
    <source>
        <dbReference type="SAM" id="MobiDB-lite"/>
    </source>
</evidence>
<dbReference type="PANTHER" id="PTHR10302">
    <property type="entry name" value="SINGLE-STRANDED DNA-BINDING PROTEIN"/>
    <property type="match status" value="1"/>
</dbReference>
<feature type="region of interest" description="Disordered" evidence="4">
    <location>
        <begin position="122"/>
        <end position="146"/>
    </location>
</feature>
<dbReference type="NCBIfam" id="TIGR00621">
    <property type="entry name" value="ssb"/>
    <property type="match status" value="1"/>
</dbReference>
<evidence type="ECO:0000256" key="2">
    <source>
        <dbReference type="HAMAP-Rule" id="MF_00984"/>
    </source>
</evidence>
<dbReference type="Pfam" id="PF00436">
    <property type="entry name" value="SSB"/>
    <property type="match status" value="1"/>
</dbReference>
<comment type="caution">
    <text evidence="2">Lacks conserved residue(s) required for the propagation of feature annotation.</text>
</comment>
<gene>
    <name evidence="5" type="ORF">COY93_00025</name>
</gene>
<comment type="subunit">
    <text evidence="2">Homotetramer.</text>
</comment>
<evidence type="ECO:0000256" key="3">
    <source>
        <dbReference type="PIRNR" id="PIRNR002070"/>
    </source>
</evidence>
<dbReference type="Proteomes" id="UP000230973">
    <property type="component" value="Unassembled WGS sequence"/>
</dbReference>
<dbReference type="InterPro" id="IPR011344">
    <property type="entry name" value="ssDNA-bd"/>
</dbReference>
<proteinExistence type="inferred from homology"/>
<protein>
    <recommendedName>
        <fullName evidence="2 3">Single-stranded DNA-binding protein</fullName>
        <shortName evidence="2">SSB</shortName>
    </recommendedName>
</protein>
<dbReference type="PIRSF" id="PIRSF002070">
    <property type="entry name" value="SSB"/>
    <property type="match status" value="1"/>
</dbReference>
<feature type="compositionally biased region" description="Basic and acidic residues" evidence="4">
    <location>
        <begin position="137"/>
        <end position="146"/>
    </location>
</feature>
<dbReference type="InterPro" id="IPR000424">
    <property type="entry name" value="Primosome_PriB/ssb"/>
</dbReference>
<dbReference type="GO" id="GO:0003697">
    <property type="term" value="F:single-stranded DNA binding"/>
    <property type="evidence" value="ECO:0007669"/>
    <property type="project" value="UniProtKB-UniRule"/>
</dbReference>
<dbReference type="Gene3D" id="2.40.50.140">
    <property type="entry name" value="Nucleic acid-binding proteins"/>
    <property type="match status" value="1"/>
</dbReference>
<evidence type="ECO:0000313" key="5">
    <source>
        <dbReference type="EMBL" id="PIY63409.1"/>
    </source>
</evidence>
<dbReference type="PROSITE" id="PS50935">
    <property type="entry name" value="SSB"/>
    <property type="match status" value="1"/>
</dbReference>
<comment type="caution">
    <text evidence="5">The sequence shown here is derived from an EMBL/GenBank/DDBJ whole genome shotgun (WGS) entry which is preliminary data.</text>
</comment>
<dbReference type="CDD" id="cd04496">
    <property type="entry name" value="SSB_OBF"/>
    <property type="match status" value="1"/>
</dbReference>
<dbReference type="AlphaFoldDB" id="A0A2M7QB81"/>
<dbReference type="GO" id="GO:0006260">
    <property type="term" value="P:DNA replication"/>
    <property type="evidence" value="ECO:0007669"/>
    <property type="project" value="InterPro"/>
</dbReference>
<dbReference type="HAMAP" id="MF_00984">
    <property type="entry name" value="SSB"/>
    <property type="match status" value="1"/>
</dbReference>
<dbReference type="PANTHER" id="PTHR10302:SF27">
    <property type="entry name" value="SINGLE-STRANDED DNA-BINDING PROTEIN"/>
    <property type="match status" value="1"/>
</dbReference>
<dbReference type="EMBL" id="PFLC01000001">
    <property type="protein sequence ID" value="PIY63409.1"/>
    <property type="molecule type" value="Genomic_DNA"/>
</dbReference>
<keyword evidence="1 2" id="KW-0238">DNA-binding</keyword>
<reference evidence="6" key="1">
    <citation type="submission" date="2017-09" db="EMBL/GenBank/DDBJ databases">
        <title>Depth-based differentiation of microbial function through sediment-hosted aquifers and enrichment of novel symbionts in the deep terrestrial subsurface.</title>
        <authorList>
            <person name="Probst A.J."/>
            <person name="Ladd B."/>
            <person name="Jarett J.K."/>
            <person name="Geller-Mcgrath D.E."/>
            <person name="Sieber C.M.K."/>
            <person name="Emerson J.B."/>
            <person name="Anantharaman K."/>
            <person name="Thomas B.C."/>
            <person name="Malmstrom R."/>
            <person name="Stieglmeier M."/>
            <person name="Klingl A."/>
            <person name="Woyke T."/>
            <person name="Ryan C.M."/>
            <person name="Banfield J.F."/>
        </authorList>
    </citation>
    <scope>NUCLEOTIDE SEQUENCE [LARGE SCALE GENOMIC DNA]</scope>
</reference>
<dbReference type="SUPFAM" id="SSF50249">
    <property type="entry name" value="Nucleic acid-binding proteins"/>
    <property type="match status" value="1"/>
</dbReference>
<dbReference type="InterPro" id="IPR012340">
    <property type="entry name" value="NA-bd_OB-fold"/>
</dbReference>
<accession>A0A2M7QB81</accession>
<dbReference type="GO" id="GO:0009295">
    <property type="term" value="C:nucleoid"/>
    <property type="evidence" value="ECO:0007669"/>
    <property type="project" value="TreeGrafter"/>
</dbReference>
<evidence type="ECO:0000313" key="6">
    <source>
        <dbReference type="Proteomes" id="UP000230973"/>
    </source>
</evidence>
<organism evidence="5 6">
    <name type="scientific">Candidatus Uhrbacteria bacterium CG_4_10_14_0_8_um_filter_58_22</name>
    <dbReference type="NCBI Taxonomy" id="1975029"/>
    <lineage>
        <taxon>Bacteria</taxon>
        <taxon>Candidatus Uhriibacteriota</taxon>
    </lineage>
</organism>
<evidence type="ECO:0000256" key="1">
    <source>
        <dbReference type="ARBA" id="ARBA00023125"/>
    </source>
</evidence>
<name>A0A2M7QB81_9BACT</name>